<dbReference type="Pfam" id="PF07727">
    <property type="entry name" value="RVT_2"/>
    <property type="match status" value="1"/>
</dbReference>
<sequence>MSSSTSSATVLAAALGSPPSQLLTRDNALIWKALVIPALRGARVLDLVEGKEEAPEKTLETEDANNKKVIIENPEYSAWISRDQQVLRWILNALSPDVLAHVVGLETSAEAWAALTAHVSSTSKTRVQQLRSALNDTRKNDLSAEKYFAKMKAIASELAAVGKPLDPDDLIWRMKASLRLLTSHAEAVHLHVDLSVRVRTIILVSSNMMSAHAMMTVAVVITAGGRTSAIAATTATVVMIRAAVMVVVIKGADMMMIALDVAMMKTGAMEVGVVVGVIASPLLMSTPPVRYVTSMGTQPVTVGGAMVMIPVVMETVGTKVDAPTAENLVQNDALQPPESYAEISMQSAQSGTNNDADSREHSPAGSDPKVDSPGSPRGSASCSASAPCSPARPTAAAPSAARPPPPASTPPRPCGAGVPSVSSDADALSDSDNAASSGSGVAHNAVPSDVSSPAVSSAGSSAMASDAPAAPPSSPPGPRTHLQKGIRQPKQYTDGTVRYGMLSSTGEPRNLPDALKDTQWRAAMQDEYDALMLNKTWTLVPPSPNKNVIDCKWVYRIKRRADGTIDRYKARLVAKGFKQRYGLDYEDTFSPVVKIATVRIVLSISVSRGWSLRQLDVKNAFLHGVLEEEVYMRQPPGFEHPDTPRYICRLDKALYGLKQAPRAWYSRLSAKLQELGFLPSKADTSLFLYAKSGIIIFVLVYVDDIIVTSSSDAAISVLLKNLMANFAIKDLGDLHYFLGLEVKRTRDGLLLTQEKYAHDILTRVGMIDCKSAPTPMSPSEPLSLHEGTPLGPDDSSQYRSIVGALQYLTLTRPDLSFSVNKVCQYLHAPTTAHWTAAKRILRYVKDTSQLGLTFRRSTSTLLSAFSDADWAGSLEDRRSTGGFAIFLGPNLVSWSARKQATVSRSSTEAEYKALANATTELIWVEAVLRELGVQLRQRPVLWCDNLGATFLSANPVFHARTKHIEIDHHFVRERVANNALAIRFISTKDQVADGFTKPLVVKSLDEFKRNLNLSRGLD</sequence>
<evidence type="ECO:0000313" key="4">
    <source>
        <dbReference type="EMBL" id="KAK1602269.1"/>
    </source>
</evidence>
<evidence type="ECO:0000313" key="5">
    <source>
        <dbReference type="Proteomes" id="UP001231189"/>
    </source>
</evidence>
<protein>
    <recommendedName>
        <fullName evidence="3">Reverse transcriptase Ty1/copia-type domain-containing protein</fullName>
    </recommendedName>
</protein>
<gene>
    <name evidence="4" type="ORF">QYE76_037710</name>
</gene>
<comment type="caution">
    <text evidence="4">The sequence shown here is derived from an EMBL/GenBank/DDBJ whole genome shotgun (WGS) entry which is preliminary data.</text>
</comment>
<feature type="domain" description="Reverse transcriptase Ty1/copia-type" evidence="3">
    <location>
        <begin position="534"/>
        <end position="777"/>
    </location>
</feature>
<feature type="transmembrane region" description="Helical" evidence="2">
    <location>
        <begin position="201"/>
        <end position="223"/>
    </location>
</feature>
<dbReference type="Pfam" id="PF14223">
    <property type="entry name" value="Retrotran_gag_2"/>
    <property type="match status" value="1"/>
</dbReference>
<feature type="compositionally biased region" description="Low complexity" evidence="1">
    <location>
        <begin position="414"/>
        <end position="468"/>
    </location>
</feature>
<dbReference type="InterPro" id="IPR043502">
    <property type="entry name" value="DNA/RNA_pol_sf"/>
</dbReference>
<feature type="compositionally biased region" description="Low complexity" evidence="1">
    <location>
        <begin position="372"/>
        <end position="400"/>
    </location>
</feature>
<keyword evidence="2" id="KW-1133">Transmembrane helix</keyword>
<feature type="transmembrane region" description="Helical" evidence="2">
    <location>
        <begin position="261"/>
        <end position="284"/>
    </location>
</feature>
<dbReference type="CDD" id="cd09272">
    <property type="entry name" value="RNase_HI_RT_Ty1"/>
    <property type="match status" value="1"/>
</dbReference>
<keyword evidence="2" id="KW-0812">Transmembrane</keyword>
<dbReference type="EMBL" id="JAUUTY010000289">
    <property type="protein sequence ID" value="KAK1602269.1"/>
    <property type="molecule type" value="Genomic_DNA"/>
</dbReference>
<feature type="compositionally biased region" description="Pro residues" evidence="1">
    <location>
        <begin position="469"/>
        <end position="478"/>
    </location>
</feature>
<dbReference type="Proteomes" id="UP001231189">
    <property type="component" value="Unassembled WGS sequence"/>
</dbReference>
<dbReference type="SUPFAM" id="SSF56672">
    <property type="entry name" value="DNA/RNA polymerases"/>
    <property type="match status" value="1"/>
</dbReference>
<dbReference type="PANTHER" id="PTHR11439:SF450">
    <property type="entry name" value="REVERSE TRANSCRIPTASE TY1_COPIA-TYPE DOMAIN-CONTAINING PROTEIN"/>
    <property type="match status" value="1"/>
</dbReference>
<evidence type="ECO:0000259" key="3">
    <source>
        <dbReference type="Pfam" id="PF07727"/>
    </source>
</evidence>
<feature type="transmembrane region" description="Helical" evidence="2">
    <location>
        <begin position="229"/>
        <end position="249"/>
    </location>
</feature>
<keyword evidence="5" id="KW-1185">Reference proteome</keyword>
<evidence type="ECO:0000256" key="2">
    <source>
        <dbReference type="SAM" id="Phobius"/>
    </source>
</evidence>
<feature type="compositionally biased region" description="Polar residues" evidence="1">
    <location>
        <begin position="344"/>
        <end position="355"/>
    </location>
</feature>
<accession>A0AAD8VDH4</accession>
<keyword evidence="2" id="KW-0472">Membrane</keyword>
<reference evidence="4" key="1">
    <citation type="submission" date="2023-07" db="EMBL/GenBank/DDBJ databases">
        <title>A chromosome-level genome assembly of Lolium multiflorum.</title>
        <authorList>
            <person name="Chen Y."/>
            <person name="Copetti D."/>
            <person name="Kolliker R."/>
            <person name="Studer B."/>
        </authorList>
    </citation>
    <scope>NUCLEOTIDE SEQUENCE</scope>
    <source>
        <strain evidence="4">02402/16</strain>
        <tissue evidence="4">Leaf</tissue>
    </source>
</reference>
<proteinExistence type="predicted"/>
<dbReference type="InterPro" id="IPR013103">
    <property type="entry name" value="RVT_2"/>
</dbReference>
<dbReference type="PANTHER" id="PTHR11439">
    <property type="entry name" value="GAG-POL-RELATED RETROTRANSPOSON"/>
    <property type="match status" value="1"/>
</dbReference>
<dbReference type="AlphaFoldDB" id="A0AAD8VDH4"/>
<organism evidence="4 5">
    <name type="scientific">Lolium multiflorum</name>
    <name type="common">Italian ryegrass</name>
    <name type="synonym">Lolium perenne subsp. multiflorum</name>
    <dbReference type="NCBI Taxonomy" id="4521"/>
    <lineage>
        <taxon>Eukaryota</taxon>
        <taxon>Viridiplantae</taxon>
        <taxon>Streptophyta</taxon>
        <taxon>Embryophyta</taxon>
        <taxon>Tracheophyta</taxon>
        <taxon>Spermatophyta</taxon>
        <taxon>Magnoliopsida</taxon>
        <taxon>Liliopsida</taxon>
        <taxon>Poales</taxon>
        <taxon>Poaceae</taxon>
        <taxon>BOP clade</taxon>
        <taxon>Pooideae</taxon>
        <taxon>Poodae</taxon>
        <taxon>Poeae</taxon>
        <taxon>Poeae Chloroplast Group 2 (Poeae type)</taxon>
        <taxon>Loliodinae</taxon>
        <taxon>Loliinae</taxon>
        <taxon>Lolium</taxon>
    </lineage>
</organism>
<feature type="region of interest" description="Disordered" evidence="1">
    <location>
        <begin position="342"/>
        <end position="513"/>
    </location>
</feature>
<feature type="compositionally biased region" description="Pro residues" evidence="1">
    <location>
        <begin position="401"/>
        <end position="413"/>
    </location>
</feature>
<name>A0AAD8VDH4_LOLMU</name>
<evidence type="ECO:0000256" key="1">
    <source>
        <dbReference type="SAM" id="MobiDB-lite"/>
    </source>
</evidence>